<dbReference type="GO" id="GO:0031623">
    <property type="term" value="P:receptor internalization"/>
    <property type="evidence" value="ECO:0007669"/>
    <property type="project" value="TreeGrafter"/>
</dbReference>
<keyword evidence="5" id="KW-1185">Reference proteome</keyword>
<gene>
    <name evidence="4" type="ORF">PXEA_LOCUS36607</name>
</gene>
<keyword evidence="1" id="KW-0547">Nucleotide-binding</keyword>
<dbReference type="InterPro" id="IPR000375">
    <property type="entry name" value="Dynamin_stalk"/>
</dbReference>
<evidence type="ECO:0000259" key="3">
    <source>
        <dbReference type="Pfam" id="PF01031"/>
    </source>
</evidence>
<reference evidence="4" key="1">
    <citation type="submission" date="2018-11" db="EMBL/GenBank/DDBJ databases">
        <authorList>
            <consortium name="Pathogen Informatics"/>
        </authorList>
    </citation>
    <scope>NUCLEOTIDE SEQUENCE</scope>
</reference>
<dbReference type="OrthoDB" id="5061070at2759"/>
<proteinExistence type="predicted"/>
<evidence type="ECO:0000256" key="1">
    <source>
        <dbReference type="ARBA" id="ARBA00022741"/>
    </source>
</evidence>
<dbReference type="SUPFAM" id="SSF52540">
    <property type="entry name" value="P-loop containing nucleoside triphosphate hydrolases"/>
    <property type="match status" value="1"/>
</dbReference>
<dbReference type="EMBL" id="CAAALY010279278">
    <property type="protein sequence ID" value="VEL43167.1"/>
    <property type="molecule type" value="Genomic_DNA"/>
</dbReference>
<protein>
    <recommendedName>
        <fullName evidence="3">Dynamin stalk domain-containing protein</fullName>
    </recommendedName>
</protein>
<dbReference type="AlphaFoldDB" id="A0A3S5FH99"/>
<dbReference type="Pfam" id="PF01031">
    <property type="entry name" value="Dynamin_M"/>
    <property type="match status" value="1"/>
</dbReference>
<dbReference type="Gene3D" id="3.40.50.300">
    <property type="entry name" value="P-loop containing nucleotide triphosphate hydrolases"/>
    <property type="match status" value="1"/>
</dbReference>
<feature type="domain" description="Dynamin stalk" evidence="3">
    <location>
        <begin position="2"/>
        <end position="79"/>
    </location>
</feature>
<keyword evidence="2" id="KW-0342">GTP-binding</keyword>
<dbReference type="GO" id="GO:0003924">
    <property type="term" value="F:GTPase activity"/>
    <property type="evidence" value="ECO:0007669"/>
    <property type="project" value="TreeGrafter"/>
</dbReference>
<evidence type="ECO:0000313" key="4">
    <source>
        <dbReference type="EMBL" id="VEL43167.1"/>
    </source>
</evidence>
<dbReference type="InterPro" id="IPR022812">
    <property type="entry name" value="Dynamin"/>
</dbReference>
<dbReference type="GO" id="GO:0005525">
    <property type="term" value="F:GTP binding"/>
    <property type="evidence" value="ECO:0007669"/>
    <property type="project" value="UniProtKB-KW"/>
</dbReference>
<organism evidence="4 5">
    <name type="scientific">Protopolystoma xenopodis</name>
    <dbReference type="NCBI Taxonomy" id="117903"/>
    <lineage>
        <taxon>Eukaryota</taxon>
        <taxon>Metazoa</taxon>
        <taxon>Spiralia</taxon>
        <taxon>Lophotrochozoa</taxon>
        <taxon>Platyhelminthes</taxon>
        <taxon>Monogenea</taxon>
        <taxon>Polyopisthocotylea</taxon>
        <taxon>Polystomatidea</taxon>
        <taxon>Polystomatidae</taxon>
        <taxon>Protopolystoma</taxon>
    </lineage>
</organism>
<dbReference type="GO" id="GO:0005737">
    <property type="term" value="C:cytoplasm"/>
    <property type="evidence" value="ECO:0007669"/>
    <property type="project" value="TreeGrafter"/>
</dbReference>
<dbReference type="PANTHER" id="PTHR11566:SF212">
    <property type="entry name" value="DYNAMIN"/>
    <property type="match status" value="1"/>
</dbReference>
<dbReference type="PANTHER" id="PTHR11566">
    <property type="entry name" value="DYNAMIN"/>
    <property type="match status" value="1"/>
</dbReference>
<evidence type="ECO:0000313" key="5">
    <source>
        <dbReference type="Proteomes" id="UP000784294"/>
    </source>
</evidence>
<dbReference type="GO" id="GO:0008017">
    <property type="term" value="F:microtubule binding"/>
    <property type="evidence" value="ECO:0007669"/>
    <property type="project" value="TreeGrafter"/>
</dbReference>
<name>A0A3S5FH99_9PLAT</name>
<dbReference type="InterPro" id="IPR027417">
    <property type="entry name" value="P-loop_NTPase"/>
</dbReference>
<sequence length="80" mass="9467">MAAERKFFLSHSSYRHLADRMGTPYLQRVLNQQLTNHIRDTLPALRNKLQSQMLSMEKEVEEFKNYRPSDPSFKTKALLL</sequence>
<dbReference type="GO" id="GO:0005886">
    <property type="term" value="C:plasma membrane"/>
    <property type="evidence" value="ECO:0007669"/>
    <property type="project" value="TreeGrafter"/>
</dbReference>
<accession>A0A3S5FH99</accession>
<dbReference type="Proteomes" id="UP000784294">
    <property type="component" value="Unassembled WGS sequence"/>
</dbReference>
<comment type="caution">
    <text evidence="4">The sequence shown here is derived from an EMBL/GenBank/DDBJ whole genome shotgun (WGS) entry which is preliminary data.</text>
</comment>
<dbReference type="GO" id="GO:0016185">
    <property type="term" value="P:synaptic vesicle budding from presynaptic endocytic zone membrane"/>
    <property type="evidence" value="ECO:0007669"/>
    <property type="project" value="TreeGrafter"/>
</dbReference>
<dbReference type="GO" id="GO:0098793">
    <property type="term" value="C:presynapse"/>
    <property type="evidence" value="ECO:0007669"/>
    <property type="project" value="GOC"/>
</dbReference>
<dbReference type="GO" id="GO:0005874">
    <property type="term" value="C:microtubule"/>
    <property type="evidence" value="ECO:0007669"/>
    <property type="project" value="TreeGrafter"/>
</dbReference>
<evidence type="ECO:0000256" key="2">
    <source>
        <dbReference type="ARBA" id="ARBA00023134"/>
    </source>
</evidence>